<organism evidence="9 10">
    <name type="scientific">Spirodela intermedia</name>
    <name type="common">Intermediate duckweed</name>
    <dbReference type="NCBI Taxonomy" id="51605"/>
    <lineage>
        <taxon>Eukaryota</taxon>
        <taxon>Viridiplantae</taxon>
        <taxon>Streptophyta</taxon>
        <taxon>Embryophyta</taxon>
        <taxon>Tracheophyta</taxon>
        <taxon>Spermatophyta</taxon>
        <taxon>Magnoliopsida</taxon>
        <taxon>Liliopsida</taxon>
        <taxon>Araceae</taxon>
        <taxon>Lemnoideae</taxon>
        <taxon>Spirodela</taxon>
    </lineage>
</organism>
<dbReference type="GO" id="GO:0005635">
    <property type="term" value="C:nuclear envelope"/>
    <property type="evidence" value="ECO:0007669"/>
    <property type="project" value="UniProtKB-ARBA"/>
</dbReference>
<dbReference type="GO" id="GO:0016020">
    <property type="term" value="C:membrane"/>
    <property type="evidence" value="ECO:0007669"/>
    <property type="project" value="UniProtKB-SubCell"/>
</dbReference>
<dbReference type="Proteomes" id="UP000663760">
    <property type="component" value="Chromosome 1"/>
</dbReference>
<keyword evidence="10" id="KW-1185">Reference proteome</keyword>
<accession>A0A7I8JYL3</accession>
<evidence type="ECO:0000256" key="6">
    <source>
        <dbReference type="SAM" id="MobiDB-lite"/>
    </source>
</evidence>
<dbReference type="Gene3D" id="2.60.120.260">
    <property type="entry name" value="Galactose-binding domain-like"/>
    <property type="match status" value="1"/>
</dbReference>
<keyword evidence="2 7" id="KW-0812">Transmembrane</keyword>
<feature type="compositionally biased region" description="Basic residues" evidence="6">
    <location>
        <begin position="24"/>
        <end position="35"/>
    </location>
</feature>
<keyword evidence="4 7" id="KW-0472">Membrane</keyword>
<evidence type="ECO:0000256" key="7">
    <source>
        <dbReference type="SAM" id="Phobius"/>
    </source>
</evidence>
<dbReference type="PANTHER" id="PTHR12911">
    <property type="entry name" value="SAD1/UNC-84-LIKE PROTEIN-RELATED"/>
    <property type="match status" value="1"/>
</dbReference>
<feature type="coiled-coil region" evidence="5">
    <location>
        <begin position="193"/>
        <end position="227"/>
    </location>
</feature>
<feature type="region of interest" description="Disordered" evidence="6">
    <location>
        <begin position="1"/>
        <end position="63"/>
    </location>
</feature>
<protein>
    <recommendedName>
        <fullName evidence="8">SUN domain-containing protein</fullName>
    </recommendedName>
</protein>
<proteinExistence type="predicted"/>
<evidence type="ECO:0000313" key="9">
    <source>
        <dbReference type="EMBL" id="CAA7389062.1"/>
    </source>
</evidence>
<feature type="domain" description="SUN" evidence="8">
    <location>
        <begin position="281"/>
        <end position="451"/>
    </location>
</feature>
<evidence type="ECO:0000256" key="1">
    <source>
        <dbReference type="ARBA" id="ARBA00004370"/>
    </source>
</evidence>
<evidence type="ECO:0000259" key="8">
    <source>
        <dbReference type="PROSITE" id="PS51469"/>
    </source>
</evidence>
<keyword evidence="3 7" id="KW-1133">Transmembrane helix</keyword>
<evidence type="ECO:0000313" key="10">
    <source>
        <dbReference type="Proteomes" id="UP000663760"/>
    </source>
</evidence>
<feature type="transmembrane region" description="Helical" evidence="7">
    <location>
        <begin position="108"/>
        <end position="133"/>
    </location>
</feature>
<evidence type="ECO:0000256" key="4">
    <source>
        <dbReference type="ARBA" id="ARBA00023136"/>
    </source>
</evidence>
<dbReference type="GO" id="GO:0043495">
    <property type="term" value="F:protein-membrane adaptor activity"/>
    <property type="evidence" value="ECO:0007669"/>
    <property type="project" value="TreeGrafter"/>
</dbReference>
<keyword evidence="5" id="KW-0175">Coiled coil</keyword>
<evidence type="ECO:0000256" key="3">
    <source>
        <dbReference type="ARBA" id="ARBA00022989"/>
    </source>
</evidence>
<dbReference type="InterPro" id="IPR012919">
    <property type="entry name" value="SUN_dom"/>
</dbReference>
<comment type="subcellular location">
    <subcellularLocation>
        <location evidence="1">Membrane</location>
    </subcellularLocation>
</comment>
<dbReference type="Pfam" id="PF07738">
    <property type="entry name" value="Sad1_UNC"/>
    <property type="match status" value="1"/>
</dbReference>
<sequence>MAATDPAANNNTSSALDSDSRSDARRRHAVVARKKSATDVVPNGGNSGVGSDQVVATGNNPSRAVRAESTAVLERPRELPHAKKVAVAASTVSPRRRRSTSRPEKPRWLTVLSILTKNCFLLMGLFIVARVTWKWSGQFNGNTHMPFAALDLEDQISDLKSSLKKTAKMMQVQLEVVDQKIGSESGNVRLEMSRKIEERSASLEKELKKLEARSDNLENSLSELKGTGFFSKEEFQKFYSDFKNRQSRPERDEELFTLDELRNYAREVVEKEMEKHVADGLGRVDFALASGGARVVRHSEPYLGKSLWLLVKGRGGVDPNAHKMLQPSFGEPGQCFPLLGDAGFVEIKLTTAIIPDSITLEHVAKSVAYDRLSAPKDCRVSAWLEGTSNDGGAEKMRTLVEFSYDLEGSNAQSFKVEPGGACNMVRFDFSSNHGSSSHTCIYRLRVHGWERPRST</sequence>
<dbReference type="PROSITE" id="PS51469">
    <property type="entry name" value="SUN"/>
    <property type="match status" value="1"/>
</dbReference>
<evidence type="ECO:0000256" key="2">
    <source>
        <dbReference type="ARBA" id="ARBA00022692"/>
    </source>
</evidence>
<dbReference type="PANTHER" id="PTHR12911:SF8">
    <property type="entry name" value="KLAROID PROTEIN-RELATED"/>
    <property type="match status" value="1"/>
</dbReference>
<dbReference type="InterPro" id="IPR045119">
    <property type="entry name" value="SUN1-5"/>
</dbReference>
<gene>
    <name evidence="9" type="ORF">SI8410_01001169</name>
</gene>
<evidence type="ECO:0000256" key="5">
    <source>
        <dbReference type="SAM" id="Coils"/>
    </source>
</evidence>
<reference evidence="9" key="1">
    <citation type="submission" date="2020-02" db="EMBL/GenBank/DDBJ databases">
        <authorList>
            <person name="Scholz U."/>
            <person name="Mascher M."/>
            <person name="Fiebig A."/>
        </authorList>
    </citation>
    <scope>NUCLEOTIDE SEQUENCE</scope>
</reference>
<feature type="region of interest" description="Disordered" evidence="6">
    <location>
        <begin position="78"/>
        <end position="104"/>
    </location>
</feature>
<name>A0A7I8JYL3_SPIIN</name>
<dbReference type="EMBL" id="LR746264">
    <property type="protein sequence ID" value="CAA7389062.1"/>
    <property type="molecule type" value="Genomic_DNA"/>
</dbReference>
<dbReference type="OrthoDB" id="342281at2759"/>
<dbReference type="AlphaFoldDB" id="A0A7I8JYL3"/>